<dbReference type="RefSeq" id="WP_264775461.1">
    <property type="nucleotide sequence ID" value="NZ_AP026560.1"/>
</dbReference>
<evidence type="ECO:0000313" key="3">
    <source>
        <dbReference type="Proteomes" id="UP001064971"/>
    </source>
</evidence>
<keyword evidence="3" id="KW-1185">Reference proteome</keyword>
<sequence length="101" mass="10694">MRRLLPTLVPLLLVVALLAETWRQRRDPLDLGVVVAGLVGLALLWPAVREGGSQARLAARGLVALVAGVALFGVREPGSALGFAAVLVATQLVVGRLLRRR</sequence>
<proteinExistence type="predicted"/>
<keyword evidence="1" id="KW-1133">Transmembrane helix</keyword>
<evidence type="ECO:0000313" key="2">
    <source>
        <dbReference type="EMBL" id="BDP42778.1"/>
    </source>
</evidence>
<reference evidence="2" key="1">
    <citation type="submission" date="2022-07" db="EMBL/GenBank/DDBJ databases">
        <title>Complete Genome Sequence of the Radioresistant Bacterium Deinococcus aetherius ST0316, Isolated from the Air Dust collected in Lower Stratosphere above Japan.</title>
        <authorList>
            <person name="Satoh K."/>
            <person name="Hagiwara K."/>
            <person name="Katsumata K."/>
            <person name="Kubo A."/>
            <person name="Yokobori S."/>
            <person name="Yamagishi A."/>
            <person name="Oono Y."/>
            <person name="Narumi I."/>
        </authorList>
    </citation>
    <scope>NUCLEOTIDE SEQUENCE</scope>
    <source>
        <strain evidence="2">ST0316</strain>
    </source>
</reference>
<evidence type="ECO:0000256" key="1">
    <source>
        <dbReference type="SAM" id="Phobius"/>
    </source>
</evidence>
<feature type="transmembrane region" description="Helical" evidence="1">
    <location>
        <begin position="57"/>
        <end position="74"/>
    </location>
</feature>
<feature type="transmembrane region" description="Helical" evidence="1">
    <location>
        <begin position="29"/>
        <end position="48"/>
    </location>
</feature>
<dbReference type="EMBL" id="AP026560">
    <property type="protein sequence ID" value="BDP42778.1"/>
    <property type="molecule type" value="Genomic_DNA"/>
</dbReference>
<feature type="transmembrane region" description="Helical" evidence="1">
    <location>
        <begin position="80"/>
        <end position="98"/>
    </location>
</feature>
<name>A0ABN6RHH1_9DEIO</name>
<keyword evidence="1" id="KW-0812">Transmembrane</keyword>
<protein>
    <submittedName>
        <fullName evidence="2">Uncharacterized protein</fullName>
    </submittedName>
</protein>
<keyword evidence="1" id="KW-0472">Membrane</keyword>
<accession>A0ABN6RHH1</accession>
<organism evidence="2 3">
    <name type="scientific">Deinococcus aetherius</name>
    <dbReference type="NCBI Taxonomy" id="200252"/>
    <lineage>
        <taxon>Bacteria</taxon>
        <taxon>Thermotogati</taxon>
        <taxon>Deinococcota</taxon>
        <taxon>Deinococci</taxon>
        <taxon>Deinococcales</taxon>
        <taxon>Deinococcaceae</taxon>
        <taxon>Deinococcus</taxon>
    </lineage>
</organism>
<dbReference type="Proteomes" id="UP001064971">
    <property type="component" value="Chromosome"/>
</dbReference>
<gene>
    <name evidence="2" type="ORF">DAETH_27470</name>
</gene>